<reference evidence="2" key="1">
    <citation type="journal article" date="2014" name="Nucleic Acids Res.">
        <title>The evolutionary dynamics of variant antigen genes in Babesia reveal a history of genomic innovation underlying host-parasite interaction.</title>
        <authorList>
            <person name="Jackson A.P."/>
            <person name="Otto T.D."/>
            <person name="Darby A."/>
            <person name="Ramaprasad A."/>
            <person name="Xia D."/>
            <person name="Echaide I.E."/>
            <person name="Farber M."/>
            <person name="Gahlot S."/>
            <person name="Gamble J."/>
            <person name="Gupta D."/>
            <person name="Gupta Y."/>
            <person name="Jackson L."/>
            <person name="Malandrin L."/>
            <person name="Malas T.B."/>
            <person name="Moussa E."/>
            <person name="Nair M."/>
            <person name="Reid A.J."/>
            <person name="Sanders M."/>
            <person name="Sharma J."/>
            <person name="Tracey A."/>
            <person name="Quail M.A."/>
            <person name="Weir W."/>
            <person name="Wastling J.M."/>
            <person name="Hall N."/>
            <person name="Willadsen P."/>
            <person name="Lingelbach K."/>
            <person name="Shiels B."/>
            <person name="Tait A."/>
            <person name="Berriman M."/>
            <person name="Allred D.R."/>
            <person name="Pain A."/>
        </authorList>
    </citation>
    <scope>NUCLEOTIDE SEQUENCE</scope>
    <source>
        <strain evidence="2">1802A</strain>
    </source>
</reference>
<name>A0AAD9GCQ7_BABDI</name>
<gene>
    <name evidence="2" type="ORF">X943_000842</name>
</gene>
<feature type="region of interest" description="Disordered" evidence="1">
    <location>
        <begin position="157"/>
        <end position="218"/>
    </location>
</feature>
<dbReference type="Proteomes" id="UP001195914">
    <property type="component" value="Unassembled WGS sequence"/>
</dbReference>
<evidence type="ECO:0000313" key="2">
    <source>
        <dbReference type="EMBL" id="KAK1935997.1"/>
    </source>
</evidence>
<organism evidence="2 3">
    <name type="scientific">Babesia divergens</name>
    <dbReference type="NCBI Taxonomy" id="32595"/>
    <lineage>
        <taxon>Eukaryota</taxon>
        <taxon>Sar</taxon>
        <taxon>Alveolata</taxon>
        <taxon>Apicomplexa</taxon>
        <taxon>Aconoidasida</taxon>
        <taxon>Piroplasmida</taxon>
        <taxon>Babesiidae</taxon>
        <taxon>Babesia</taxon>
    </lineage>
</organism>
<comment type="caution">
    <text evidence="2">The sequence shown here is derived from an EMBL/GenBank/DDBJ whole genome shotgun (WGS) entry which is preliminary data.</text>
</comment>
<sequence length="427" mass="47750">MSTKAAPSFTPKRLLVVPKKATLLAPKSSAAAFTPKAPLGSNKVPLIVPKPAPVAKVAASPAALNQTFAQAVVGTEKEPPVSRHSSIKLGEGRAIRDEGGDRSYFRTSSSRPISRQLTPVEAESEDKEPQQNNMDVDSVAAASERVVSDVPLYMKMRSHDTDRNSKQNQPDPAMCGEYDQPKLSPTLKSYPSKSDKDLRQGNGSAGKMHHDDECPNAVGETPWLQIERRINEIRSLASANMHQISARSNRANDQGTTSIYGNYNTHYEPRSEWKKECSHPMSYGMVQSLRSQKPASNNRDSWNFVDGFLKPRRKPFASMSELSRHFRNINPNEQSELIKLLLACRDLEKVIEEQHAVLDMLDHDLREAREIMKLPEHLRDISTKKLVGNPPQKEPFYPTSDIPLFIKGRVSLMPDRNDVRLSVVNNR</sequence>
<evidence type="ECO:0000256" key="1">
    <source>
        <dbReference type="SAM" id="MobiDB-lite"/>
    </source>
</evidence>
<reference evidence="2" key="2">
    <citation type="submission" date="2021-05" db="EMBL/GenBank/DDBJ databases">
        <authorList>
            <person name="Pain A."/>
        </authorList>
    </citation>
    <scope>NUCLEOTIDE SEQUENCE</scope>
    <source>
        <strain evidence="2">1802A</strain>
    </source>
</reference>
<feature type="compositionally biased region" description="Basic and acidic residues" evidence="1">
    <location>
        <begin position="90"/>
        <end position="104"/>
    </location>
</feature>
<keyword evidence="3" id="KW-1185">Reference proteome</keyword>
<accession>A0AAD9GCQ7</accession>
<feature type="compositionally biased region" description="Polar residues" evidence="1">
    <location>
        <begin position="105"/>
        <end position="117"/>
    </location>
</feature>
<protein>
    <submittedName>
        <fullName evidence="2">Uncharacterized protein</fullName>
    </submittedName>
</protein>
<feature type="region of interest" description="Disordered" evidence="1">
    <location>
        <begin position="74"/>
        <end position="143"/>
    </location>
</feature>
<proteinExistence type="predicted"/>
<dbReference type="AlphaFoldDB" id="A0AAD9GCQ7"/>
<dbReference type="EMBL" id="JAHBMH010000044">
    <property type="protein sequence ID" value="KAK1935997.1"/>
    <property type="molecule type" value="Genomic_DNA"/>
</dbReference>
<evidence type="ECO:0000313" key="3">
    <source>
        <dbReference type="Proteomes" id="UP001195914"/>
    </source>
</evidence>